<name>A0A1T4LV86_9BACT</name>
<proteinExistence type="predicted"/>
<dbReference type="Pfam" id="PF19775">
    <property type="entry name" value="DUF6261"/>
    <property type="match status" value="1"/>
</dbReference>
<sequence>MVSELAAKNEAAQKLNAIFAKYGKSIVSASYAAESSLIESLLADFDKDEAKESAKALDGVPEILSQIREAQDAFYRVSDEYTAANAVKANSATSFKKPLMPLINEKLVPYLTAMKMANEAVFGYFHANAEKEIARINETVSRRSVKLEKADVE</sequence>
<evidence type="ECO:0000313" key="2">
    <source>
        <dbReference type="Proteomes" id="UP000190449"/>
    </source>
</evidence>
<organism evidence="1 2">
    <name type="scientific">Fibrobacter intestinalis</name>
    <dbReference type="NCBI Taxonomy" id="28122"/>
    <lineage>
        <taxon>Bacteria</taxon>
        <taxon>Pseudomonadati</taxon>
        <taxon>Fibrobacterota</taxon>
        <taxon>Fibrobacteria</taxon>
        <taxon>Fibrobacterales</taxon>
        <taxon>Fibrobacteraceae</taxon>
        <taxon>Fibrobacter</taxon>
    </lineage>
</organism>
<gene>
    <name evidence="1" type="ORF">SAMN02745108_01040</name>
</gene>
<dbReference type="EMBL" id="FUWU01000013">
    <property type="protein sequence ID" value="SJZ58643.1"/>
    <property type="molecule type" value="Genomic_DNA"/>
</dbReference>
<dbReference type="RefSeq" id="WP_078776059.1">
    <property type="nucleotide sequence ID" value="NZ_FUWU01000013.1"/>
</dbReference>
<protein>
    <submittedName>
        <fullName evidence="1">Uncharacterized protein</fullName>
    </submittedName>
</protein>
<accession>A0A1T4LV86</accession>
<reference evidence="1 2" key="1">
    <citation type="submission" date="2017-02" db="EMBL/GenBank/DDBJ databases">
        <authorList>
            <person name="Peterson S.W."/>
        </authorList>
    </citation>
    <scope>NUCLEOTIDE SEQUENCE [LARGE SCALE GENOMIC DNA]</scope>
    <source>
        <strain evidence="1 2">ATCC 43854</strain>
    </source>
</reference>
<evidence type="ECO:0000313" key="1">
    <source>
        <dbReference type="EMBL" id="SJZ58643.1"/>
    </source>
</evidence>
<dbReference type="Proteomes" id="UP000190449">
    <property type="component" value="Unassembled WGS sequence"/>
</dbReference>
<dbReference type="AlphaFoldDB" id="A0A1T4LV86"/>
<dbReference type="InterPro" id="IPR046228">
    <property type="entry name" value="DUF6261"/>
</dbReference>